<dbReference type="Proteomes" id="UP001597417">
    <property type="component" value="Unassembled WGS sequence"/>
</dbReference>
<feature type="transmembrane region" description="Helical" evidence="8">
    <location>
        <begin position="370"/>
        <end position="394"/>
    </location>
</feature>
<evidence type="ECO:0000256" key="8">
    <source>
        <dbReference type="SAM" id="Phobius"/>
    </source>
</evidence>
<reference evidence="11" key="1">
    <citation type="journal article" date="2019" name="Int. J. Syst. Evol. Microbiol.">
        <title>The Global Catalogue of Microorganisms (GCM) 10K type strain sequencing project: providing services to taxonomists for standard genome sequencing and annotation.</title>
        <authorList>
            <consortium name="The Broad Institute Genomics Platform"/>
            <consortium name="The Broad Institute Genome Sequencing Center for Infectious Disease"/>
            <person name="Wu L."/>
            <person name="Ma J."/>
        </authorList>
    </citation>
    <scope>NUCLEOTIDE SEQUENCE [LARGE SCALE GENOMIC DNA]</scope>
    <source>
        <strain evidence="11">CGMCC 4.7645</strain>
    </source>
</reference>
<dbReference type="PROSITE" id="PS50850">
    <property type="entry name" value="MFS"/>
    <property type="match status" value="1"/>
</dbReference>
<keyword evidence="5 8" id="KW-1133">Transmembrane helix</keyword>
<dbReference type="CDD" id="cd17369">
    <property type="entry name" value="MFS_ShiA_like"/>
    <property type="match status" value="1"/>
</dbReference>
<feature type="transmembrane region" description="Helical" evidence="8">
    <location>
        <begin position="57"/>
        <end position="77"/>
    </location>
</feature>
<feature type="transmembrane region" description="Helical" evidence="8">
    <location>
        <begin position="190"/>
        <end position="211"/>
    </location>
</feature>
<sequence length="448" mass="46284">MSRTPSAGTPARPWRVGVAGLIGTTIEWYDFFVYALAATPVFAPQFFPSTSPLASNLAALSTFAIGFVARPIGGALIGHFGDRVGRKRMLVLSLLVMGVGTALIGLLPTYATIGVAAPIVLVVVRIAQGLAVGGEWGGATLLALEHARSRGQRTLLSSLPQVGLPLGVVLSSLVFLLVRIGSGDNGFADWAWRIPFLASAALVVVGLVIRLKLEESPEFERVRRGHTVRRAPIIDVLRAPRIWVPASGITIGSSTLGNLVLAFVLSYAARAKLFSASTMLTVTIVAALFWCVALPLGALLAGRVGRKRVLIAGTVGTIVWAYPYFTLVESGSQAGLFVGTIVAALCIAVATGPYGAYLSEAFPAEIRYSGASVAYGIGGVLGGAVAPLIATLLVASTGGLVAVAGYVALASVVSLIAVLTLRSPHSTTLPTQEPIGPLTEPVQDGTAA</sequence>
<dbReference type="InterPro" id="IPR005828">
    <property type="entry name" value="MFS_sugar_transport-like"/>
</dbReference>
<name>A0ABW5FPD7_9PSEU</name>
<dbReference type="Pfam" id="PF00083">
    <property type="entry name" value="Sugar_tr"/>
    <property type="match status" value="1"/>
</dbReference>
<feature type="transmembrane region" description="Helical" evidence="8">
    <location>
        <begin position="119"/>
        <end position="144"/>
    </location>
</feature>
<evidence type="ECO:0000256" key="1">
    <source>
        <dbReference type="ARBA" id="ARBA00004651"/>
    </source>
</evidence>
<feature type="transmembrane region" description="Helical" evidence="8">
    <location>
        <begin position="309"/>
        <end position="328"/>
    </location>
</feature>
<evidence type="ECO:0000313" key="11">
    <source>
        <dbReference type="Proteomes" id="UP001597417"/>
    </source>
</evidence>
<evidence type="ECO:0000256" key="7">
    <source>
        <dbReference type="SAM" id="MobiDB-lite"/>
    </source>
</evidence>
<gene>
    <name evidence="10" type="ORF">ACFSXZ_04790</name>
</gene>
<feature type="transmembrane region" description="Helical" evidence="8">
    <location>
        <begin position="400"/>
        <end position="421"/>
    </location>
</feature>
<feature type="transmembrane region" description="Helical" evidence="8">
    <location>
        <begin position="280"/>
        <end position="302"/>
    </location>
</feature>
<dbReference type="PANTHER" id="PTHR43045">
    <property type="entry name" value="SHIKIMATE TRANSPORTER"/>
    <property type="match status" value="1"/>
</dbReference>
<evidence type="ECO:0000256" key="2">
    <source>
        <dbReference type="ARBA" id="ARBA00022448"/>
    </source>
</evidence>
<dbReference type="Gene3D" id="1.20.1250.20">
    <property type="entry name" value="MFS general substrate transporter like domains"/>
    <property type="match status" value="1"/>
</dbReference>
<accession>A0ABW5FPD7</accession>
<evidence type="ECO:0000256" key="5">
    <source>
        <dbReference type="ARBA" id="ARBA00022989"/>
    </source>
</evidence>
<dbReference type="EMBL" id="JBHUKR010000004">
    <property type="protein sequence ID" value="MFD2415642.1"/>
    <property type="molecule type" value="Genomic_DNA"/>
</dbReference>
<feature type="transmembrane region" description="Helical" evidence="8">
    <location>
        <begin position="16"/>
        <end position="37"/>
    </location>
</feature>
<dbReference type="InterPro" id="IPR036259">
    <property type="entry name" value="MFS_trans_sf"/>
</dbReference>
<keyword evidence="11" id="KW-1185">Reference proteome</keyword>
<keyword evidence="3" id="KW-1003">Cell membrane</keyword>
<evidence type="ECO:0000259" key="9">
    <source>
        <dbReference type="PROSITE" id="PS50850"/>
    </source>
</evidence>
<keyword evidence="4 8" id="KW-0812">Transmembrane</keyword>
<dbReference type="InterPro" id="IPR020846">
    <property type="entry name" value="MFS_dom"/>
</dbReference>
<proteinExistence type="predicted"/>
<organism evidence="10 11">
    <name type="scientific">Amycolatopsis pigmentata</name>
    <dbReference type="NCBI Taxonomy" id="450801"/>
    <lineage>
        <taxon>Bacteria</taxon>
        <taxon>Bacillati</taxon>
        <taxon>Actinomycetota</taxon>
        <taxon>Actinomycetes</taxon>
        <taxon>Pseudonocardiales</taxon>
        <taxon>Pseudonocardiaceae</taxon>
        <taxon>Amycolatopsis</taxon>
    </lineage>
</organism>
<feature type="transmembrane region" description="Helical" evidence="8">
    <location>
        <begin position="334"/>
        <end position="358"/>
    </location>
</feature>
<protein>
    <submittedName>
        <fullName evidence="10">MFS transporter</fullName>
    </submittedName>
</protein>
<dbReference type="PANTHER" id="PTHR43045:SF2">
    <property type="entry name" value="INNER MEMBRANE METABOLITE TRANSPORT PROTEIN YHJE"/>
    <property type="match status" value="1"/>
</dbReference>
<keyword evidence="2" id="KW-0813">Transport</keyword>
<feature type="transmembrane region" description="Helical" evidence="8">
    <location>
        <begin position="89"/>
        <end position="113"/>
    </location>
</feature>
<evidence type="ECO:0000256" key="6">
    <source>
        <dbReference type="ARBA" id="ARBA00023136"/>
    </source>
</evidence>
<evidence type="ECO:0000256" key="4">
    <source>
        <dbReference type="ARBA" id="ARBA00022692"/>
    </source>
</evidence>
<feature type="transmembrane region" description="Helical" evidence="8">
    <location>
        <begin position="156"/>
        <end position="178"/>
    </location>
</feature>
<feature type="region of interest" description="Disordered" evidence="7">
    <location>
        <begin position="427"/>
        <end position="448"/>
    </location>
</feature>
<evidence type="ECO:0000256" key="3">
    <source>
        <dbReference type="ARBA" id="ARBA00022475"/>
    </source>
</evidence>
<feature type="domain" description="Major facilitator superfamily (MFS) profile" evidence="9">
    <location>
        <begin position="16"/>
        <end position="422"/>
    </location>
</feature>
<comment type="caution">
    <text evidence="10">The sequence shown here is derived from an EMBL/GenBank/DDBJ whole genome shotgun (WGS) entry which is preliminary data.</text>
</comment>
<evidence type="ECO:0000313" key="10">
    <source>
        <dbReference type="EMBL" id="MFD2415642.1"/>
    </source>
</evidence>
<dbReference type="Pfam" id="PF07690">
    <property type="entry name" value="MFS_1"/>
    <property type="match status" value="1"/>
</dbReference>
<comment type="subcellular location">
    <subcellularLocation>
        <location evidence="1">Cell membrane</location>
        <topology evidence="1">Multi-pass membrane protein</topology>
    </subcellularLocation>
</comment>
<feature type="transmembrane region" description="Helical" evidence="8">
    <location>
        <begin position="242"/>
        <end position="268"/>
    </location>
</feature>
<dbReference type="RefSeq" id="WP_378261614.1">
    <property type="nucleotide sequence ID" value="NZ_JBHUKR010000004.1"/>
</dbReference>
<dbReference type="SUPFAM" id="SSF103473">
    <property type="entry name" value="MFS general substrate transporter"/>
    <property type="match status" value="1"/>
</dbReference>
<keyword evidence="6 8" id="KW-0472">Membrane</keyword>
<dbReference type="InterPro" id="IPR011701">
    <property type="entry name" value="MFS"/>
</dbReference>